<dbReference type="InterPro" id="IPR013216">
    <property type="entry name" value="Methyltransf_11"/>
</dbReference>
<dbReference type="SUPFAM" id="SSF53335">
    <property type="entry name" value="S-adenosyl-L-methionine-dependent methyltransferases"/>
    <property type="match status" value="1"/>
</dbReference>
<evidence type="ECO:0000313" key="2">
    <source>
        <dbReference type="EMBL" id="CAB4674946.1"/>
    </source>
</evidence>
<gene>
    <name evidence="2" type="ORF">UFOPK2310_00838</name>
</gene>
<protein>
    <submittedName>
        <fullName evidence="2">Unannotated protein</fullName>
    </submittedName>
</protein>
<organism evidence="2">
    <name type="scientific">freshwater metagenome</name>
    <dbReference type="NCBI Taxonomy" id="449393"/>
    <lineage>
        <taxon>unclassified sequences</taxon>
        <taxon>metagenomes</taxon>
        <taxon>ecological metagenomes</taxon>
    </lineage>
</organism>
<feature type="domain" description="Methyltransferase type 11" evidence="1">
    <location>
        <begin position="80"/>
        <end position="122"/>
    </location>
</feature>
<dbReference type="GO" id="GO:0008757">
    <property type="term" value="F:S-adenosylmethionine-dependent methyltransferase activity"/>
    <property type="evidence" value="ECO:0007669"/>
    <property type="project" value="InterPro"/>
</dbReference>
<accession>A0A6J6MMC8</accession>
<dbReference type="AlphaFoldDB" id="A0A6J6MMC8"/>
<evidence type="ECO:0000259" key="1">
    <source>
        <dbReference type="Pfam" id="PF08241"/>
    </source>
</evidence>
<sequence>MFGSIRTKVRTSIPFSTEVYEYTNSRVKLRRSKRHLHELIDSGREICLDIGGGYRPGTNGWLTVDMSNECDIYWDLRLGMPFPNNSVAKIYSSHLFEHLTYAEGQKLMDECLRVLKPGGSFSIVVPNAQMYIEWYTGTREVPPGAFGWLPGYNQTTGIDALNYVAYMAGEHKYMFDQENLLHILQAKGFENVAKREFDPETDMAERDFESIYAIGFKRAN</sequence>
<proteinExistence type="predicted"/>
<dbReference type="Gene3D" id="3.40.50.150">
    <property type="entry name" value="Vaccinia Virus protein VP39"/>
    <property type="match status" value="1"/>
</dbReference>
<reference evidence="2" key="1">
    <citation type="submission" date="2020-05" db="EMBL/GenBank/DDBJ databases">
        <authorList>
            <person name="Chiriac C."/>
            <person name="Salcher M."/>
            <person name="Ghai R."/>
            <person name="Kavagutti S V."/>
        </authorList>
    </citation>
    <scope>NUCLEOTIDE SEQUENCE</scope>
</reference>
<dbReference type="EMBL" id="CAEZWW010000090">
    <property type="protein sequence ID" value="CAB4674946.1"/>
    <property type="molecule type" value="Genomic_DNA"/>
</dbReference>
<dbReference type="Pfam" id="PF08241">
    <property type="entry name" value="Methyltransf_11"/>
    <property type="match status" value="1"/>
</dbReference>
<dbReference type="InterPro" id="IPR029063">
    <property type="entry name" value="SAM-dependent_MTases_sf"/>
</dbReference>
<name>A0A6J6MMC8_9ZZZZ</name>